<keyword evidence="10" id="KW-0539">Nucleus</keyword>
<reference evidence="15" key="1">
    <citation type="submission" date="2020-05" db="EMBL/GenBank/DDBJ databases">
        <title>Mycena genomes resolve the evolution of fungal bioluminescence.</title>
        <authorList>
            <person name="Tsai I.J."/>
        </authorList>
    </citation>
    <scope>NUCLEOTIDE SEQUENCE</scope>
    <source>
        <strain evidence="15">171206Taipei</strain>
    </source>
</reference>
<keyword evidence="3" id="KW-0540">Nuclease</keyword>
<dbReference type="GO" id="GO:0004519">
    <property type="term" value="F:endonuclease activity"/>
    <property type="evidence" value="ECO:0007669"/>
    <property type="project" value="UniProtKB-KW"/>
</dbReference>
<feature type="region of interest" description="Disordered" evidence="13">
    <location>
        <begin position="552"/>
        <end position="613"/>
    </location>
</feature>
<evidence type="ECO:0000313" key="15">
    <source>
        <dbReference type="EMBL" id="KAF7309339.1"/>
    </source>
</evidence>
<evidence type="ECO:0000256" key="8">
    <source>
        <dbReference type="ARBA" id="ARBA00023172"/>
    </source>
</evidence>
<accession>A0A8H6WED1</accession>
<dbReference type="EMBL" id="JACAZF010000003">
    <property type="protein sequence ID" value="KAF7309339.1"/>
    <property type="molecule type" value="Genomic_DNA"/>
</dbReference>
<name>A0A8H6WED1_9AGAR</name>
<feature type="domain" description="DNA repair metallo-beta-lactamase" evidence="14">
    <location>
        <begin position="316"/>
        <end position="389"/>
    </location>
</feature>
<evidence type="ECO:0000256" key="12">
    <source>
        <dbReference type="ARBA" id="ARBA00042677"/>
    </source>
</evidence>
<evidence type="ECO:0000259" key="14">
    <source>
        <dbReference type="Pfam" id="PF07522"/>
    </source>
</evidence>
<dbReference type="PANTHER" id="PTHR23240">
    <property type="entry name" value="DNA CROSS-LINK REPAIR PROTEIN PSO2/SNM1-RELATED"/>
    <property type="match status" value="1"/>
</dbReference>
<dbReference type="Gene3D" id="3.40.50.12650">
    <property type="match status" value="1"/>
</dbReference>
<dbReference type="GO" id="GO:0006303">
    <property type="term" value="P:double-strand break repair via nonhomologous end joining"/>
    <property type="evidence" value="ECO:0007669"/>
    <property type="project" value="TreeGrafter"/>
</dbReference>
<dbReference type="GO" id="GO:0003684">
    <property type="term" value="F:damaged DNA binding"/>
    <property type="evidence" value="ECO:0007669"/>
    <property type="project" value="TreeGrafter"/>
</dbReference>
<dbReference type="AlphaFoldDB" id="A0A8H6WED1"/>
<protein>
    <recommendedName>
        <fullName evidence="11">Protein artemis</fullName>
    </recommendedName>
    <alternativeName>
        <fullName evidence="12">DNA cross-link repair 1C protein</fullName>
    </alternativeName>
</protein>
<evidence type="ECO:0000256" key="5">
    <source>
        <dbReference type="ARBA" id="ARBA00022763"/>
    </source>
</evidence>
<evidence type="ECO:0000313" key="16">
    <source>
        <dbReference type="Proteomes" id="UP000636479"/>
    </source>
</evidence>
<dbReference type="GO" id="GO:0000723">
    <property type="term" value="P:telomere maintenance"/>
    <property type="evidence" value="ECO:0007669"/>
    <property type="project" value="TreeGrafter"/>
</dbReference>
<keyword evidence="16" id="KW-1185">Reference proteome</keyword>
<gene>
    <name evidence="15" type="ORF">MIND_00304400</name>
</gene>
<dbReference type="Proteomes" id="UP000636479">
    <property type="component" value="Unassembled WGS sequence"/>
</dbReference>
<feature type="compositionally biased region" description="Low complexity" evidence="13">
    <location>
        <begin position="556"/>
        <end position="567"/>
    </location>
</feature>
<dbReference type="RefSeq" id="XP_037222789.1">
    <property type="nucleotide sequence ID" value="XM_037359904.1"/>
</dbReference>
<dbReference type="Gene3D" id="3.60.15.10">
    <property type="entry name" value="Ribonuclease Z/Hydroxyacylglutathione hydrolase-like"/>
    <property type="match status" value="1"/>
</dbReference>
<feature type="region of interest" description="Disordered" evidence="13">
    <location>
        <begin position="495"/>
        <end position="532"/>
    </location>
</feature>
<dbReference type="GO" id="GO:0036297">
    <property type="term" value="P:interstrand cross-link repair"/>
    <property type="evidence" value="ECO:0007669"/>
    <property type="project" value="TreeGrafter"/>
</dbReference>
<organism evidence="15 16">
    <name type="scientific">Mycena indigotica</name>
    <dbReference type="NCBI Taxonomy" id="2126181"/>
    <lineage>
        <taxon>Eukaryota</taxon>
        <taxon>Fungi</taxon>
        <taxon>Dikarya</taxon>
        <taxon>Basidiomycota</taxon>
        <taxon>Agaricomycotina</taxon>
        <taxon>Agaricomycetes</taxon>
        <taxon>Agaricomycetidae</taxon>
        <taxon>Agaricales</taxon>
        <taxon>Marasmiineae</taxon>
        <taxon>Mycenaceae</taxon>
        <taxon>Mycena</taxon>
    </lineage>
</organism>
<dbReference type="Pfam" id="PF07522">
    <property type="entry name" value="DRMBL"/>
    <property type="match status" value="1"/>
</dbReference>
<evidence type="ECO:0000256" key="7">
    <source>
        <dbReference type="ARBA" id="ARBA00022839"/>
    </source>
</evidence>
<comment type="similarity">
    <text evidence="2">Belongs to the DNA repair metallo-beta-lactamase (DRMBL) family.</text>
</comment>
<dbReference type="PANTHER" id="PTHR23240:SF8">
    <property type="entry name" value="PROTEIN ARTEMIS"/>
    <property type="match status" value="1"/>
</dbReference>
<evidence type="ECO:0000256" key="11">
    <source>
        <dbReference type="ARBA" id="ARBA00039759"/>
    </source>
</evidence>
<keyword evidence="7" id="KW-0269">Exonuclease</keyword>
<keyword evidence="9" id="KW-0234">DNA repair</keyword>
<comment type="caution">
    <text evidence="15">The sequence shown here is derived from an EMBL/GenBank/DDBJ whole genome shotgun (WGS) entry which is preliminary data.</text>
</comment>
<evidence type="ECO:0000256" key="4">
    <source>
        <dbReference type="ARBA" id="ARBA00022759"/>
    </source>
</evidence>
<comment type="subcellular location">
    <subcellularLocation>
        <location evidence="1">Nucleus</location>
    </subcellularLocation>
</comment>
<keyword evidence="8" id="KW-0233">DNA recombination</keyword>
<evidence type="ECO:0000256" key="10">
    <source>
        <dbReference type="ARBA" id="ARBA00023242"/>
    </source>
</evidence>
<dbReference type="GO" id="GO:0005634">
    <property type="term" value="C:nucleus"/>
    <property type="evidence" value="ECO:0007669"/>
    <property type="project" value="UniProtKB-SubCell"/>
</dbReference>
<sequence length="851" mass="93954">MPPGAPFHSFIKPYHIRVDEFTINPDIQVVPLLYLLTHTHSDHIVGLQSKSFGSTIVCSVDAKEMLLRHEVYKERSLLEQEYRAEPTKTYSHLKVDPLIHPDGTMYYQGSRDLLKTLPLNTPTKIELTNHDTVTVTLFDANHCPGAVMFLVEGKYGAILHTGDFRAEPWFVENITHNQYLQPYLASKDGSAGQMTLEAIHLDTECVFNSAPVPTKEQATSGLIELMKLLPEDTYFFINSWTWGYEDILKAVSNAFRSPIHLDRYKYGIYTRLTDPVLRQIGVCDPAASRFHACERFDRCSFVAQAKPTENGGFFNDEVEGRSSNGNNIVYVNPVTMSTERWEAYLRETRVALRMNQPVKTLLVPLSRHSPLPELESFVKLFRPKRIVPNSLVPGLCKLDGAAILRRFAPLLASYPTAQDLALGSEEATAAAQIFGAPKLVIDGGDKTEDAALQNIVGGNTAEIAARKYAEDNALQKRMLVISDWLKLNNKAPSASAAPSVFAPPQNPAHHPHFNHVRGIESDDESSDDDAADERGRTANYIFGPSAGIDMPLEVDSSPLASGSPGSAVKRVSGSSPTPWGEGQARMSTPGVIALGKRRQRDNDSRTPTPTRKRVRVLSPPHHILASPFAPTEPPVPARERYDPTKTLTGKRGPLLPLDTNAVASTNSTPSVIYLPGGKELKVVEIIRGSSPSAKGKVKEGVDPSKLPQPLPPLPAPHIVLASITAEHARLADRLKHHDRLLVSPRGTRASPAFAAKRKKLEDRERVLRMKMHYWQAINDGKTALVRQNENENQQVGPLWNGVVYDSHEKTTVKEEEGIDLELSRKITDAVRKGVSLGSVVPPLQCAMSEED</sequence>
<dbReference type="SUPFAM" id="SSF56281">
    <property type="entry name" value="Metallo-hydrolase/oxidoreductase"/>
    <property type="match status" value="1"/>
</dbReference>
<dbReference type="InterPro" id="IPR036866">
    <property type="entry name" value="RibonucZ/Hydroxyglut_hydro"/>
</dbReference>
<evidence type="ECO:0000256" key="3">
    <source>
        <dbReference type="ARBA" id="ARBA00022722"/>
    </source>
</evidence>
<keyword evidence="6" id="KW-0378">Hydrolase</keyword>
<proteinExistence type="inferred from homology"/>
<evidence type="ECO:0000256" key="6">
    <source>
        <dbReference type="ARBA" id="ARBA00022801"/>
    </source>
</evidence>
<evidence type="ECO:0000256" key="1">
    <source>
        <dbReference type="ARBA" id="ARBA00004123"/>
    </source>
</evidence>
<evidence type="ECO:0000256" key="13">
    <source>
        <dbReference type="SAM" id="MobiDB-lite"/>
    </source>
</evidence>
<dbReference type="GeneID" id="59342420"/>
<evidence type="ECO:0000256" key="2">
    <source>
        <dbReference type="ARBA" id="ARBA00010304"/>
    </source>
</evidence>
<dbReference type="InterPro" id="IPR011084">
    <property type="entry name" value="DRMBL"/>
</dbReference>
<feature type="compositionally biased region" description="Acidic residues" evidence="13">
    <location>
        <begin position="521"/>
        <end position="531"/>
    </location>
</feature>
<keyword evidence="5" id="KW-0227">DNA damage</keyword>
<keyword evidence="4" id="KW-0255">Endonuclease</keyword>
<evidence type="ECO:0000256" key="9">
    <source>
        <dbReference type="ARBA" id="ARBA00023204"/>
    </source>
</evidence>
<dbReference type="OrthoDB" id="5561659at2759"/>
<dbReference type="GO" id="GO:0006310">
    <property type="term" value="P:DNA recombination"/>
    <property type="evidence" value="ECO:0007669"/>
    <property type="project" value="UniProtKB-KW"/>
</dbReference>
<dbReference type="GO" id="GO:0035312">
    <property type="term" value="F:5'-3' DNA exonuclease activity"/>
    <property type="evidence" value="ECO:0007669"/>
    <property type="project" value="TreeGrafter"/>
</dbReference>